<dbReference type="AlphaFoldDB" id="A0A098MH03"/>
<accession>A0A098MH03</accession>
<sequence>MGQAGQNQGGRRSSRNNLIVPQANQALQQLKYEAAQELGVTIPQDGYYGNYTSRETGSLGGYITKRLVQLAEQQLSGRSNS</sequence>
<dbReference type="InterPro" id="IPR038300">
    <property type="entry name" value="SASP_sf_alpha/beta"/>
</dbReference>
<reference evidence="2 3" key="1">
    <citation type="submission" date="2014-08" db="EMBL/GenBank/DDBJ databases">
        <authorList>
            <person name="den Bakker H.C."/>
        </authorList>
    </citation>
    <scope>NUCLEOTIDE SEQUENCE [LARGE SCALE GENOMIC DNA]</scope>
    <source>
        <strain evidence="2 3">DSM 18334</strain>
    </source>
</reference>
<dbReference type="eggNOG" id="ENOG5032YCI">
    <property type="taxonomic scope" value="Bacteria"/>
</dbReference>
<dbReference type="Proteomes" id="UP000029734">
    <property type="component" value="Unassembled WGS sequence"/>
</dbReference>
<dbReference type="RefSeq" id="WP_036647545.1">
    <property type="nucleotide sequence ID" value="NZ_JQCR01000001.1"/>
</dbReference>
<evidence type="ECO:0000313" key="3">
    <source>
        <dbReference type="Proteomes" id="UP000029734"/>
    </source>
</evidence>
<gene>
    <name evidence="2" type="ORF">PWYN_01255</name>
</gene>
<name>A0A098MH03_9BACL</name>
<organism evidence="2 3">
    <name type="scientific">Paenibacillus wynnii</name>
    <dbReference type="NCBI Taxonomy" id="268407"/>
    <lineage>
        <taxon>Bacteria</taxon>
        <taxon>Bacillati</taxon>
        <taxon>Bacillota</taxon>
        <taxon>Bacilli</taxon>
        <taxon>Bacillales</taxon>
        <taxon>Paenibacillaceae</taxon>
        <taxon>Paenibacillus</taxon>
    </lineage>
</organism>
<dbReference type="GO" id="GO:0006265">
    <property type="term" value="P:DNA topological change"/>
    <property type="evidence" value="ECO:0007669"/>
    <property type="project" value="InterPro"/>
</dbReference>
<dbReference type="Pfam" id="PF00269">
    <property type="entry name" value="SASP"/>
    <property type="match status" value="1"/>
</dbReference>
<evidence type="ECO:0000256" key="1">
    <source>
        <dbReference type="ARBA" id="ARBA00003863"/>
    </source>
</evidence>
<dbReference type="InterPro" id="IPR050847">
    <property type="entry name" value="SASP_DNA-binding"/>
</dbReference>
<dbReference type="PANTHER" id="PTHR36107:SF1">
    <property type="entry name" value="SMALL, ACID-SOLUBLE SPORE PROTEIN A"/>
    <property type="match status" value="1"/>
</dbReference>
<keyword evidence="3" id="KW-1185">Reference proteome</keyword>
<dbReference type="InterPro" id="IPR001448">
    <property type="entry name" value="SASP_alpha/beta-type"/>
</dbReference>
<protein>
    <submittedName>
        <fullName evidence="2">Spore protein</fullName>
    </submittedName>
</protein>
<dbReference type="Gene3D" id="6.10.10.80">
    <property type="entry name" value="Small, acid-soluble spore protein, alpha/beta type-like"/>
    <property type="match status" value="1"/>
</dbReference>
<dbReference type="EMBL" id="JQCR01000001">
    <property type="protein sequence ID" value="KGE20837.1"/>
    <property type="molecule type" value="Genomic_DNA"/>
</dbReference>
<dbReference type="PANTHER" id="PTHR36107">
    <property type="entry name" value="SMALL, ACID-SOLUBLE SPORE PROTEIN A"/>
    <property type="match status" value="1"/>
</dbReference>
<comment type="caution">
    <text evidence="2">The sequence shown here is derived from an EMBL/GenBank/DDBJ whole genome shotgun (WGS) entry which is preliminary data.</text>
</comment>
<proteinExistence type="predicted"/>
<reference evidence="2 3" key="2">
    <citation type="submission" date="2014-10" db="EMBL/GenBank/DDBJ databases">
        <title>Comparative genomics of the Paenibacillus odorifer group.</title>
        <authorList>
            <person name="Tsai Y.-C."/>
            <person name="Martin N."/>
            <person name="Korlach J."/>
            <person name="Wiedmann M."/>
        </authorList>
    </citation>
    <scope>NUCLEOTIDE SEQUENCE [LARGE SCALE GENOMIC DNA]</scope>
    <source>
        <strain evidence="2 3">DSM 18334</strain>
    </source>
</reference>
<dbReference type="STRING" id="268407.PWYN_01255"/>
<evidence type="ECO:0000313" key="2">
    <source>
        <dbReference type="EMBL" id="KGE20837.1"/>
    </source>
</evidence>
<comment type="function">
    <text evidence="1">SASP are bound to spore DNA. They are double-stranded DNA-binding proteins that cause DNA to change to an a-like conformation. They protect the DNA backbone from chemical and enzymatic cleavage and are thus involved in dormant spore's high resistance to UV light.</text>
</comment>
<dbReference type="GO" id="GO:0003690">
    <property type="term" value="F:double-stranded DNA binding"/>
    <property type="evidence" value="ECO:0007669"/>
    <property type="project" value="InterPro"/>
</dbReference>
<dbReference type="OrthoDB" id="2939151at2"/>